<feature type="domain" description="Alpha/beta hydrolase fold-3" evidence="2">
    <location>
        <begin position="73"/>
        <end position="280"/>
    </location>
</feature>
<dbReference type="Proteomes" id="UP001165405">
    <property type="component" value="Unassembled WGS sequence"/>
</dbReference>
<keyword evidence="1 3" id="KW-0378">Hydrolase</keyword>
<comment type="caution">
    <text evidence="3">The sequence shown here is derived from an EMBL/GenBank/DDBJ whole genome shotgun (WGS) entry which is preliminary data.</text>
</comment>
<protein>
    <submittedName>
        <fullName evidence="3">Alpha/beta hydrolase</fullName>
    </submittedName>
</protein>
<sequence>MSALSNVYVASAVALGMQRLALAGRRLASRGKEAPLAEYRAEVEEISVPTSIGPARAFVYRPVDHAPNPPVHVNFHGGGFVMNDVEIDDPLCRYLAAEAGVVVVNVDYAVAPQHRFPAPPHQAYDVVRWVADSGDTHGWDGTRLTVGGQSAGGALAAAVARQALEQGGPAIALQVLHYPPLDLVTAARDKEALAVKPLLMPWMGDVFDSAYIPDRAMRADRLASPAHAGDSADLTGIAPAVVLTCELDRLREEGAAYARRLRDAGALVTHRDIPGVDHAYDMNDVDTARETYALIAEHVRKATQSTRAGRGPSFNPPPFFCPRAAAQNVNNYMVASVWPTGPRMAPCYAT</sequence>
<evidence type="ECO:0000259" key="2">
    <source>
        <dbReference type="Pfam" id="PF07859"/>
    </source>
</evidence>
<dbReference type="Pfam" id="PF07859">
    <property type="entry name" value="Abhydrolase_3"/>
    <property type="match status" value="1"/>
</dbReference>
<dbReference type="EMBL" id="JAKGSG010000025">
    <property type="protein sequence ID" value="MCF4120944.1"/>
    <property type="molecule type" value="Genomic_DNA"/>
</dbReference>
<dbReference type="GO" id="GO:0016787">
    <property type="term" value="F:hydrolase activity"/>
    <property type="evidence" value="ECO:0007669"/>
    <property type="project" value="UniProtKB-KW"/>
</dbReference>
<proteinExistence type="predicted"/>
<accession>A0AA41UBC0</accession>
<dbReference type="SUPFAM" id="SSF53474">
    <property type="entry name" value="alpha/beta-Hydrolases"/>
    <property type="match status" value="1"/>
</dbReference>
<dbReference type="InterPro" id="IPR050300">
    <property type="entry name" value="GDXG_lipolytic_enzyme"/>
</dbReference>
<dbReference type="InterPro" id="IPR029058">
    <property type="entry name" value="AB_hydrolase_fold"/>
</dbReference>
<dbReference type="PANTHER" id="PTHR48081:SF8">
    <property type="entry name" value="ALPHA_BETA HYDROLASE FOLD-3 DOMAIN-CONTAINING PROTEIN-RELATED"/>
    <property type="match status" value="1"/>
</dbReference>
<dbReference type="RefSeq" id="WP_236088708.1">
    <property type="nucleotide sequence ID" value="NZ_JAKGSG010000025.1"/>
</dbReference>
<dbReference type="AlphaFoldDB" id="A0AA41UBC0"/>
<reference evidence="3" key="1">
    <citation type="submission" date="2022-01" db="EMBL/GenBank/DDBJ databases">
        <title>Antribacter sp. nov., isolated from Guizhou of China.</title>
        <authorList>
            <person name="Chengliang C."/>
            <person name="Ya Z."/>
        </authorList>
    </citation>
    <scope>NUCLEOTIDE SEQUENCE</scope>
    <source>
        <strain evidence="3">KLBMP 9083</strain>
    </source>
</reference>
<keyword evidence="4" id="KW-1185">Reference proteome</keyword>
<gene>
    <name evidence="3" type="ORF">L1785_08120</name>
</gene>
<organism evidence="3 4">
    <name type="scientific">Antribacter soli</name>
    <dbReference type="NCBI Taxonomy" id="2910976"/>
    <lineage>
        <taxon>Bacteria</taxon>
        <taxon>Bacillati</taxon>
        <taxon>Actinomycetota</taxon>
        <taxon>Actinomycetes</taxon>
        <taxon>Micrococcales</taxon>
        <taxon>Promicromonosporaceae</taxon>
        <taxon>Antribacter</taxon>
    </lineage>
</organism>
<evidence type="ECO:0000256" key="1">
    <source>
        <dbReference type="ARBA" id="ARBA00022801"/>
    </source>
</evidence>
<name>A0AA41UBC0_9MICO</name>
<dbReference type="PANTHER" id="PTHR48081">
    <property type="entry name" value="AB HYDROLASE SUPERFAMILY PROTEIN C4A8.06C"/>
    <property type="match status" value="1"/>
</dbReference>
<evidence type="ECO:0000313" key="4">
    <source>
        <dbReference type="Proteomes" id="UP001165405"/>
    </source>
</evidence>
<dbReference type="Gene3D" id="3.40.50.1820">
    <property type="entry name" value="alpha/beta hydrolase"/>
    <property type="match status" value="1"/>
</dbReference>
<dbReference type="InterPro" id="IPR013094">
    <property type="entry name" value="AB_hydrolase_3"/>
</dbReference>
<evidence type="ECO:0000313" key="3">
    <source>
        <dbReference type="EMBL" id="MCF4120944.1"/>
    </source>
</evidence>